<dbReference type="AlphaFoldDB" id="A0AAD4L4F3"/>
<keyword evidence="3 5" id="KW-1133">Transmembrane helix</keyword>
<feature type="transmembrane region" description="Helical" evidence="5">
    <location>
        <begin position="392"/>
        <end position="413"/>
    </location>
</feature>
<keyword evidence="7" id="KW-1185">Reference proteome</keyword>
<keyword evidence="4 5" id="KW-0472">Membrane</keyword>
<dbReference type="PANTHER" id="PTHR23502">
    <property type="entry name" value="MAJOR FACILITATOR SUPERFAMILY"/>
    <property type="match status" value="1"/>
</dbReference>
<feature type="transmembrane region" description="Helical" evidence="5">
    <location>
        <begin position="486"/>
        <end position="507"/>
    </location>
</feature>
<reference evidence="6" key="1">
    <citation type="submission" date="2021-12" db="EMBL/GenBank/DDBJ databases">
        <title>Convergent genome expansion in fungi linked to evolution of root-endophyte symbiosis.</title>
        <authorList>
            <consortium name="DOE Joint Genome Institute"/>
            <person name="Ke Y.-H."/>
            <person name="Bonito G."/>
            <person name="Liao H.-L."/>
            <person name="Looney B."/>
            <person name="Rojas-Flechas A."/>
            <person name="Nash J."/>
            <person name="Hameed K."/>
            <person name="Schadt C."/>
            <person name="Martin F."/>
            <person name="Crous P.W."/>
            <person name="Miettinen O."/>
            <person name="Magnuson J.K."/>
            <person name="Labbe J."/>
            <person name="Jacobson D."/>
            <person name="Doktycz M.J."/>
            <person name="Veneault-Fourrey C."/>
            <person name="Kuo A."/>
            <person name="Mondo S."/>
            <person name="Calhoun S."/>
            <person name="Riley R."/>
            <person name="Ohm R."/>
            <person name="LaButti K."/>
            <person name="Andreopoulos B."/>
            <person name="Pangilinan J."/>
            <person name="Nolan M."/>
            <person name="Tritt A."/>
            <person name="Clum A."/>
            <person name="Lipzen A."/>
            <person name="Daum C."/>
            <person name="Barry K."/>
            <person name="Grigoriev I.V."/>
            <person name="Vilgalys R."/>
        </authorList>
    </citation>
    <scope>NUCLEOTIDE SEQUENCE</scope>
    <source>
        <strain evidence="6">PMI_201</strain>
    </source>
</reference>
<feature type="transmembrane region" description="Helical" evidence="5">
    <location>
        <begin position="176"/>
        <end position="194"/>
    </location>
</feature>
<dbReference type="GO" id="GO:0005886">
    <property type="term" value="C:plasma membrane"/>
    <property type="evidence" value="ECO:0007669"/>
    <property type="project" value="TreeGrafter"/>
</dbReference>
<dbReference type="GeneID" id="70242767"/>
<feature type="transmembrane region" description="Helical" evidence="5">
    <location>
        <begin position="451"/>
        <end position="474"/>
    </location>
</feature>
<name>A0AAD4L4F3_9EURO</name>
<dbReference type="GO" id="GO:0022857">
    <property type="term" value="F:transmembrane transporter activity"/>
    <property type="evidence" value="ECO:0007669"/>
    <property type="project" value="InterPro"/>
</dbReference>
<feature type="transmembrane region" description="Helical" evidence="5">
    <location>
        <begin position="87"/>
        <end position="110"/>
    </location>
</feature>
<organism evidence="6 7">
    <name type="scientific">Talaromyces proteolyticus</name>
    <dbReference type="NCBI Taxonomy" id="1131652"/>
    <lineage>
        <taxon>Eukaryota</taxon>
        <taxon>Fungi</taxon>
        <taxon>Dikarya</taxon>
        <taxon>Ascomycota</taxon>
        <taxon>Pezizomycotina</taxon>
        <taxon>Eurotiomycetes</taxon>
        <taxon>Eurotiomycetidae</taxon>
        <taxon>Eurotiales</taxon>
        <taxon>Trichocomaceae</taxon>
        <taxon>Talaromyces</taxon>
        <taxon>Talaromyces sect. Bacilispori</taxon>
    </lineage>
</organism>
<feature type="transmembrane region" description="Helical" evidence="5">
    <location>
        <begin position="419"/>
        <end position="444"/>
    </location>
</feature>
<evidence type="ECO:0000256" key="5">
    <source>
        <dbReference type="SAM" id="Phobius"/>
    </source>
</evidence>
<evidence type="ECO:0000256" key="2">
    <source>
        <dbReference type="ARBA" id="ARBA00022692"/>
    </source>
</evidence>
<dbReference type="SUPFAM" id="SSF103473">
    <property type="entry name" value="MFS general substrate transporter"/>
    <property type="match status" value="1"/>
</dbReference>
<sequence length="532" mass="59268">MEHAERDEAFWAPGTIVLENTNQSTNRLILHPFPSEDPNDPLNWSTFRKALNFGLVCFFVLWTFVQLDIGSTAWGPIQEELGFSIDLLNSASATNYAALAVGCMLFIPFVHKYGRRPVYLFSSALQFAASVWSAETRTSGDLIGSNFISGLGGAISETIVQITIADMFFVHQHATLNACFVFFQSIGAFLGPVASGYVVDSQGWKWMWWWCVIFLGANLLFVTLFFEESKYVPVENGKSMPLAVEDRENQDRGLKASADIKGGNEAVRSRSAGDVEFKQSSYRQRLALITKTDEPLLRHFYQPIIVLFRFPAVGYTALTWGCTLSWFSIMTSVQATYLIEPPYNFDAVGVGLMNLPPFIGAFLGFFCGYLNDKSIIYMSNRNVGIYEPEMRLWMALPLAIITPAGMLMFGIGLADGVPWIVLAVGFGIFGFGLTVTGEIALSYLTDCYQDIVGDALVGVVFVRNIFSVIVLFALTPWIEATGILNLHIQISAICFAVLLLPLPLIVWGKKMRISTAEIYRKMTLRQSMHRMI</sequence>
<dbReference type="RefSeq" id="XP_046078393.1">
    <property type="nucleotide sequence ID" value="XM_046212480.1"/>
</dbReference>
<comment type="caution">
    <text evidence="6">The sequence shown here is derived from an EMBL/GenBank/DDBJ whole genome shotgun (WGS) entry which is preliminary data.</text>
</comment>
<dbReference type="EMBL" id="JAJTJA010000001">
    <property type="protein sequence ID" value="KAH8705772.1"/>
    <property type="molecule type" value="Genomic_DNA"/>
</dbReference>
<comment type="subcellular location">
    <subcellularLocation>
        <location evidence="1">Membrane</location>
        <topology evidence="1">Multi-pass membrane protein</topology>
    </subcellularLocation>
</comment>
<protein>
    <submittedName>
        <fullName evidence="6">Major facilitator superfamily domain-containing protein</fullName>
    </submittedName>
</protein>
<dbReference type="Gene3D" id="1.20.1250.20">
    <property type="entry name" value="MFS general substrate transporter like domains"/>
    <property type="match status" value="1"/>
</dbReference>
<dbReference type="InterPro" id="IPR036259">
    <property type="entry name" value="MFS_trans_sf"/>
</dbReference>
<feature type="transmembrane region" description="Helical" evidence="5">
    <location>
        <begin position="306"/>
        <end position="327"/>
    </location>
</feature>
<feature type="transmembrane region" description="Helical" evidence="5">
    <location>
        <begin position="206"/>
        <end position="226"/>
    </location>
</feature>
<accession>A0AAD4L4F3</accession>
<dbReference type="PANTHER" id="PTHR23502:SF50">
    <property type="entry name" value="TRANSPORTER, PUTATIVE (AFU_ORTHOLOGUE AFUA_5G00430)-RELATED"/>
    <property type="match status" value="1"/>
</dbReference>
<proteinExistence type="predicted"/>
<evidence type="ECO:0000256" key="3">
    <source>
        <dbReference type="ARBA" id="ARBA00022989"/>
    </source>
</evidence>
<evidence type="ECO:0000313" key="7">
    <source>
        <dbReference type="Proteomes" id="UP001201262"/>
    </source>
</evidence>
<keyword evidence="2 5" id="KW-0812">Transmembrane</keyword>
<evidence type="ECO:0000313" key="6">
    <source>
        <dbReference type="EMBL" id="KAH8705772.1"/>
    </source>
</evidence>
<feature type="transmembrane region" description="Helical" evidence="5">
    <location>
        <begin position="50"/>
        <end position="67"/>
    </location>
</feature>
<dbReference type="Pfam" id="PF07690">
    <property type="entry name" value="MFS_1"/>
    <property type="match status" value="1"/>
</dbReference>
<gene>
    <name evidence="6" type="ORF">BGW36DRAFT_311503</name>
</gene>
<feature type="transmembrane region" description="Helical" evidence="5">
    <location>
        <begin position="347"/>
        <end position="371"/>
    </location>
</feature>
<dbReference type="Proteomes" id="UP001201262">
    <property type="component" value="Unassembled WGS sequence"/>
</dbReference>
<evidence type="ECO:0000256" key="4">
    <source>
        <dbReference type="ARBA" id="ARBA00023136"/>
    </source>
</evidence>
<evidence type="ECO:0000256" key="1">
    <source>
        <dbReference type="ARBA" id="ARBA00004141"/>
    </source>
</evidence>
<dbReference type="InterPro" id="IPR011701">
    <property type="entry name" value="MFS"/>
</dbReference>